<gene>
    <name evidence="1" type="ORF">SNEC2469_LOCUS14614</name>
</gene>
<protein>
    <submittedName>
        <fullName evidence="1">Uncharacterized protein</fullName>
    </submittedName>
</protein>
<reference evidence="1" key="1">
    <citation type="submission" date="2021-02" db="EMBL/GenBank/DDBJ databases">
        <authorList>
            <person name="Dougan E. K."/>
            <person name="Rhodes N."/>
            <person name="Thang M."/>
            <person name="Chan C."/>
        </authorList>
    </citation>
    <scope>NUCLEOTIDE SEQUENCE</scope>
</reference>
<dbReference type="PANTHER" id="PTHR36978:SF4">
    <property type="entry name" value="P-LOOP CONTAINING NUCLEOSIDE TRIPHOSPHATE HYDROLASE PROTEIN"/>
    <property type="match status" value="1"/>
</dbReference>
<dbReference type="Gene3D" id="3.40.50.300">
    <property type="entry name" value="P-loop containing nucleotide triphosphate hydrolases"/>
    <property type="match status" value="1"/>
</dbReference>
<name>A0A812T8R6_9DINO</name>
<organism evidence="1 2">
    <name type="scientific">Symbiodinium necroappetens</name>
    <dbReference type="NCBI Taxonomy" id="1628268"/>
    <lineage>
        <taxon>Eukaryota</taxon>
        <taxon>Sar</taxon>
        <taxon>Alveolata</taxon>
        <taxon>Dinophyceae</taxon>
        <taxon>Suessiales</taxon>
        <taxon>Symbiodiniaceae</taxon>
        <taxon>Symbiodinium</taxon>
    </lineage>
</organism>
<proteinExistence type="predicted"/>
<dbReference type="InterPro" id="IPR040632">
    <property type="entry name" value="Sulfotransfer_4"/>
</dbReference>
<dbReference type="Pfam" id="PF17784">
    <property type="entry name" value="Sulfotransfer_4"/>
    <property type="match status" value="1"/>
</dbReference>
<evidence type="ECO:0000313" key="2">
    <source>
        <dbReference type="Proteomes" id="UP000601435"/>
    </source>
</evidence>
<feature type="non-terminal residue" evidence="1">
    <location>
        <position position="1"/>
    </location>
</feature>
<keyword evidence="2" id="KW-1185">Reference proteome</keyword>
<accession>A0A812T8R6</accession>
<dbReference type="EMBL" id="CAJNJA010023479">
    <property type="protein sequence ID" value="CAE7511554.1"/>
    <property type="molecule type" value="Genomic_DNA"/>
</dbReference>
<sequence>MSMQEALRTLGYNTYHMEALLRDGSHAKKWRELYEGKVSVKEVFEKIAKDGYNATMDNPMCEYFAEQMKMFPDAQVILTLHPKEAAGWEKSFSTLMETVRVQSSPFSLFYPNFLSFIPRVQDLNAARCLMGQKTMWLEPCKLIYEYDQHREGWLATQYEKHNAMVRTLVPEEKLLEFTVTEGWVNDSAFIARLGLMLKVVIYSWIPVTVLLL</sequence>
<dbReference type="OrthoDB" id="406826at2759"/>
<dbReference type="Proteomes" id="UP000601435">
    <property type="component" value="Unassembled WGS sequence"/>
</dbReference>
<dbReference type="PANTHER" id="PTHR36978">
    <property type="entry name" value="P-LOOP CONTAINING NUCLEOTIDE TRIPHOSPHATE HYDROLASE"/>
    <property type="match status" value="1"/>
</dbReference>
<dbReference type="AlphaFoldDB" id="A0A812T8R6"/>
<evidence type="ECO:0000313" key="1">
    <source>
        <dbReference type="EMBL" id="CAE7511554.1"/>
    </source>
</evidence>
<comment type="caution">
    <text evidence="1">The sequence shown here is derived from an EMBL/GenBank/DDBJ whole genome shotgun (WGS) entry which is preliminary data.</text>
</comment>
<dbReference type="InterPro" id="IPR027417">
    <property type="entry name" value="P-loop_NTPase"/>
</dbReference>